<dbReference type="InterPro" id="IPR006860">
    <property type="entry name" value="FecR"/>
</dbReference>
<accession>A0A521B727</accession>
<keyword evidence="1" id="KW-0812">Transmembrane</keyword>
<evidence type="ECO:0000259" key="2">
    <source>
        <dbReference type="Pfam" id="PF04773"/>
    </source>
</evidence>
<keyword evidence="1" id="KW-0472">Membrane</keyword>
<evidence type="ECO:0000313" key="5">
    <source>
        <dbReference type="Proteomes" id="UP000320300"/>
    </source>
</evidence>
<evidence type="ECO:0000256" key="1">
    <source>
        <dbReference type="SAM" id="Phobius"/>
    </source>
</evidence>
<dbReference type="Pfam" id="PF04773">
    <property type="entry name" value="FecR"/>
    <property type="match status" value="1"/>
</dbReference>
<dbReference type="PANTHER" id="PTHR30273:SF2">
    <property type="entry name" value="PROTEIN FECR"/>
    <property type="match status" value="1"/>
</dbReference>
<gene>
    <name evidence="4" type="ORF">SAMN06265348_10234</name>
</gene>
<dbReference type="Pfam" id="PF16344">
    <property type="entry name" value="FecR_C"/>
    <property type="match status" value="1"/>
</dbReference>
<protein>
    <submittedName>
        <fullName evidence="4">FecR family protein</fullName>
    </submittedName>
</protein>
<dbReference type="InterPro" id="IPR032508">
    <property type="entry name" value="FecR_C"/>
</dbReference>
<name>A0A521B727_9SPHI</name>
<dbReference type="EMBL" id="FXTN01000002">
    <property type="protein sequence ID" value="SMO42480.1"/>
    <property type="molecule type" value="Genomic_DNA"/>
</dbReference>
<keyword evidence="1" id="KW-1133">Transmembrane helix</keyword>
<organism evidence="4 5">
    <name type="scientific">Pedobacter westerhofensis</name>
    <dbReference type="NCBI Taxonomy" id="425512"/>
    <lineage>
        <taxon>Bacteria</taxon>
        <taxon>Pseudomonadati</taxon>
        <taxon>Bacteroidota</taxon>
        <taxon>Sphingobacteriia</taxon>
        <taxon>Sphingobacteriales</taxon>
        <taxon>Sphingobacteriaceae</taxon>
        <taxon>Pedobacter</taxon>
    </lineage>
</organism>
<dbReference type="Gene3D" id="3.55.50.30">
    <property type="match status" value="1"/>
</dbReference>
<dbReference type="InterPro" id="IPR012373">
    <property type="entry name" value="Ferrdict_sens_TM"/>
</dbReference>
<dbReference type="RefSeq" id="WP_142526736.1">
    <property type="nucleotide sequence ID" value="NZ_CBCSJO010000003.1"/>
</dbReference>
<dbReference type="Proteomes" id="UP000320300">
    <property type="component" value="Unassembled WGS sequence"/>
</dbReference>
<feature type="domain" description="Protein FecR C-terminal" evidence="3">
    <location>
        <begin position="249"/>
        <end position="316"/>
    </location>
</feature>
<dbReference type="Gene3D" id="2.60.120.1440">
    <property type="match status" value="1"/>
</dbReference>
<sequence length="317" mass="36548">MDEILIKYVIGEATPAEEEMVAGWLKESIANEKHLAHIRLIWETSKTLQTESGLDEESSWQEFLQLRDRPGQRLERPEKNTHWLRIAALWVVISGTALLLFTRYYQAKPEMLTLQSYDTVKTDTLSDGSVITLNKNSVIEYPAKFTGNTREMKLLSGEAFFSIAHNRQKPFIVHINDAAVRVVGTSFNIRNDHLKAQVIVETGIVEVTRKKVVIRLVPSEKVEIDYRSGEFKKGMSKDNFYNYYRTKEFMANKTPLWRVAEVLNDVYKVNIQIPDQALANRQITTTFRLGSLDQILEIISFAFKVQVIHESNKIIIR</sequence>
<evidence type="ECO:0000259" key="3">
    <source>
        <dbReference type="Pfam" id="PF16344"/>
    </source>
</evidence>
<dbReference type="AlphaFoldDB" id="A0A521B727"/>
<keyword evidence="5" id="KW-1185">Reference proteome</keyword>
<dbReference type="OrthoDB" id="1452822at2"/>
<dbReference type="PIRSF" id="PIRSF018266">
    <property type="entry name" value="FecR"/>
    <property type="match status" value="1"/>
</dbReference>
<feature type="domain" description="FecR protein" evidence="2">
    <location>
        <begin position="124"/>
        <end position="206"/>
    </location>
</feature>
<dbReference type="PANTHER" id="PTHR30273">
    <property type="entry name" value="PERIPLASMIC SIGNAL SENSOR AND SIGMA FACTOR ACTIVATOR FECR-RELATED"/>
    <property type="match status" value="1"/>
</dbReference>
<dbReference type="GO" id="GO:0016989">
    <property type="term" value="F:sigma factor antagonist activity"/>
    <property type="evidence" value="ECO:0007669"/>
    <property type="project" value="TreeGrafter"/>
</dbReference>
<reference evidence="4 5" key="1">
    <citation type="submission" date="2017-05" db="EMBL/GenBank/DDBJ databases">
        <authorList>
            <person name="Varghese N."/>
            <person name="Submissions S."/>
        </authorList>
    </citation>
    <scope>NUCLEOTIDE SEQUENCE [LARGE SCALE GENOMIC DNA]</scope>
    <source>
        <strain evidence="4 5">DSM 19036</strain>
    </source>
</reference>
<proteinExistence type="predicted"/>
<feature type="transmembrane region" description="Helical" evidence="1">
    <location>
        <begin position="83"/>
        <end position="105"/>
    </location>
</feature>
<evidence type="ECO:0000313" key="4">
    <source>
        <dbReference type="EMBL" id="SMO42480.1"/>
    </source>
</evidence>